<feature type="transmembrane region" description="Helical" evidence="5">
    <location>
        <begin position="12"/>
        <end position="36"/>
    </location>
</feature>
<dbReference type="Pfam" id="PF01564">
    <property type="entry name" value="Spermine_synth"/>
    <property type="match status" value="1"/>
</dbReference>
<evidence type="ECO:0000256" key="3">
    <source>
        <dbReference type="ARBA" id="ARBA00023115"/>
    </source>
</evidence>
<keyword evidence="5" id="KW-1133">Transmembrane helix</keyword>
<feature type="transmembrane region" description="Helical" evidence="5">
    <location>
        <begin position="187"/>
        <end position="208"/>
    </location>
</feature>
<gene>
    <name evidence="7" type="ORF">SAMN05444142_10584</name>
</gene>
<sequence length="512" mass="54319">MTDAPLPAPRNLPSVPLLVIVQAAVSAASLVVEIVAGRMLAPYVGMSLYTWTSIIAVVLAGFSAGHWAGGRIAEMQSARALRWTGWGMIGAALSTAAALFLLRWGAAAVLPMTENQIVAIVALCSIAFFLPSFFAGVPAPVLAQIAVAANPGTSGRALGAMFAAGAIGAIAGTLLAGFVFISWLGSAGTLVAVTLSYLAAAALLLLWARRAGAAVAWLWTGLSFLAGLALAGAALAQPSPCTRESDYFCIRTVDISADPNSPVHMMVLDHLVHGRGARDLPDVMFYDSAALFDLLAQARMGRRDFSAFFIGGGTFSVPRKWAQTTPPAAVTVAEIDPAVTEVAIRDFWFDPARATVLTEDARAALRNRPDRYDVIVGDAFTDIAVPPHLITREFFELVRDRLEPGGSYLMNVVDHADNLRALASMVVTLQQVFPVVEVWSEARRPAPGERMVFILAAGRSETPVVKLDGQSPAPIRFARLADSTIGAILTNRAPLVLTDDFAPIDRLMGTRF</sequence>
<evidence type="ECO:0000256" key="4">
    <source>
        <dbReference type="PROSITE-ProRule" id="PRU00354"/>
    </source>
</evidence>
<feature type="transmembrane region" description="Helical" evidence="5">
    <location>
        <begin position="117"/>
        <end position="137"/>
    </location>
</feature>
<accession>A0A1H0EVD8</accession>
<dbReference type="PROSITE" id="PS51006">
    <property type="entry name" value="PABS_2"/>
    <property type="match status" value="1"/>
</dbReference>
<dbReference type="GO" id="GO:0010487">
    <property type="term" value="F:thermospermine synthase activity"/>
    <property type="evidence" value="ECO:0007669"/>
    <property type="project" value="TreeGrafter"/>
</dbReference>
<feature type="transmembrane region" description="Helical" evidence="5">
    <location>
        <begin position="80"/>
        <end position="105"/>
    </location>
</feature>
<dbReference type="InterPro" id="IPR029063">
    <property type="entry name" value="SAM-dependent_MTases_sf"/>
</dbReference>
<dbReference type="PANTHER" id="PTHR43317">
    <property type="entry name" value="THERMOSPERMINE SYNTHASE ACAULIS5"/>
    <property type="match status" value="1"/>
</dbReference>
<keyword evidence="3 4" id="KW-0620">Polyamine biosynthesis</keyword>
<evidence type="ECO:0000256" key="1">
    <source>
        <dbReference type="ARBA" id="ARBA00007867"/>
    </source>
</evidence>
<dbReference type="PANTHER" id="PTHR43317:SF1">
    <property type="entry name" value="THERMOSPERMINE SYNTHASE ACAULIS5"/>
    <property type="match status" value="1"/>
</dbReference>
<feature type="transmembrane region" description="Helical" evidence="5">
    <location>
        <begin position="215"/>
        <end position="236"/>
    </location>
</feature>
<keyword evidence="8" id="KW-1185">Reference proteome</keyword>
<feature type="domain" description="PABS" evidence="6">
    <location>
        <begin position="330"/>
        <end position="458"/>
    </location>
</feature>
<dbReference type="SUPFAM" id="SSF53335">
    <property type="entry name" value="S-adenosyl-L-methionine-dependent methyltransferases"/>
    <property type="match status" value="1"/>
</dbReference>
<dbReference type="OrthoDB" id="8221452at2"/>
<evidence type="ECO:0000313" key="8">
    <source>
        <dbReference type="Proteomes" id="UP000324252"/>
    </source>
</evidence>
<name>A0A1H0EVD8_9RHOB</name>
<keyword evidence="5" id="KW-0812">Transmembrane</keyword>
<organism evidence="7 8">
    <name type="scientific">Lutimaribacter pacificus</name>
    <dbReference type="NCBI Taxonomy" id="391948"/>
    <lineage>
        <taxon>Bacteria</taxon>
        <taxon>Pseudomonadati</taxon>
        <taxon>Pseudomonadota</taxon>
        <taxon>Alphaproteobacteria</taxon>
        <taxon>Rhodobacterales</taxon>
        <taxon>Roseobacteraceae</taxon>
        <taxon>Lutimaribacter</taxon>
    </lineage>
</organism>
<dbReference type="Proteomes" id="UP000324252">
    <property type="component" value="Unassembled WGS sequence"/>
</dbReference>
<comment type="similarity">
    <text evidence="1">Belongs to the spermidine/spermine synthase family.</text>
</comment>
<keyword evidence="2 4" id="KW-0808">Transferase</keyword>
<dbReference type="Gene3D" id="3.40.50.150">
    <property type="entry name" value="Vaccinia Virus protein VP39"/>
    <property type="match status" value="1"/>
</dbReference>
<feature type="active site" description="Proton acceptor" evidence="4">
    <location>
        <position position="378"/>
    </location>
</feature>
<evidence type="ECO:0000259" key="6">
    <source>
        <dbReference type="PROSITE" id="PS51006"/>
    </source>
</evidence>
<evidence type="ECO:0000256" key="2">
    <source>
        <dbReference type="ARBA" id="ARBA00022679"/>
    </source>
</evidence>
<dbReference type="NCBIfam" id="NF037959">
    <property type="entry name" value="MFS_SpdSyn"/>
    <property type="match status" value="1"/>
</dbReference>
<feature type="transmembrane region" description="Helical" evidence="5">
    <location>
        <begin position="158"/>
        <end position="181"/>
    </location>
</feature>
<dbReference type="CDD" id="cd02440">
    <property type="entry name" value="AdoMet_MTases"/>
    <property type="match status" value="1"/>
</dbReference>
<feature type="transmembrane region" description="Helical" evidence="5">
    <location>
        <begin position="48"/>
        <end position="68"/>
    </location>
</feature>
<dbReference type="EMBL" id="FQZZ01000005">
    <property type="protein sequence ID" value="SHK41663.1"/>
    <property type="molecule type" value="Genomic_DNA"/>
</dbReference>
<evidence type="ECO:0000256" key="5">
    <source>
        <dbReference type="SAM" id="Phobius"/>
    </source>
</evidence>
<reference evidence="7 8" key="1">
    <citation type="submission" date="2016-11" db="EMBL/GenBank/DDBJ databases">
        <authorList>
            <person name="Varghese N."/>
            <person name="Submissions S."/>
        </authorList>
    </citation>
    <scope>NUCLEOTIDE SEQUENCE [LARGE SCALE GENOMIC DNA]</scope>
    <source>
        <strain evidence="7 8">DSM 29620</strain>
    </source>
</reference>
<protein>
    <submittedName>
        <fullName evidence="7">Spermine/spermidine synthase</fullName>
    </submittedName>
</protein>
<dbReference type="GO" id="GO:0006596">
    <property type="term" value="P:polyamine biosynthetic process"/>
    <property type="evidence" value="ECO:0007669"/>
    <property type="project" value="UniProtKB-UniRule"/>
</dbReference>
<dbReference type="AlphaFoldDB" id="A0A1H0EVD8"/>
<proteinExistence type="inferred from homology"/>
<dbReference type="InterPro" id="IPR030374">
    <property type="entry name" value="PABS"/>
</dbReference>
<dbReference type="RefSeq" id="WP_149787471.1">
    <property type="nucleotide sequence ID" value="NZ_FNIO01000002.1"/>
</dbReference>
<evidence type="ECO:0000313" key="7">
    <source>
        <dbReference type="EMBL" id="SHK41663.1"/>
    </source>
</evidence>
<keyword evidence="5" id="KW-0472">Membrane</keyword>